<gene>
    <name evidence="4" type="ORF">A2008_11910</name>
</gene>
<dbReference type="Gene3D" id="3.10.20.300">
    <property type="entry name" value="mk0293 like domain"/>
    <property type="match status" value="1"/>
</dbReference>
<proteinExistence type="inferred from homology"/>
<name>A0A1F7WDD9_9BACT</name>
<keyword evidence="1 2" id="KW-0533">Nickel</keyword>
<accession>A0A1F7WDD9</accession>
<dbReference type="NCBIfam" id="TIGR00299">
    <property type="entry name" value="nickel pincer cofactor biosynthesis protein LarC"/>
    <property type="match status" value="1"/>
</dbReference>
<evidence type="ECO:0000256" key="3">
    <source>
        <dbReference type="SAM" id="MobiDB-lite"/>
    </source>
</evidence>
<dbReference type="PANTHER" id="PTHR36566">
    <property type="entry name" value="NICKEL INSERTION PROTEIN-RELATED"/>
    <property type="match status" value="1"/>
</dbReference>
<comment type="similarity">
    <text evidence="2">Belongs to the LarC family.</text>
</comment>
<evidence type="ECO:0000313" key="5">
    <source>
        <dbReference type="Proteomes" id="UP000178735"/>
    </source>
</evidence>
<evidence type="ECO:0000313" key="4">
    <source>
        <dbReference type="EMBL" id="OGM00813.1"/>
    </source>
</evidence>
<feature type="compositionally biased region" description="Basic and acidic residues" evidence="3">
    <location>
        <begin position="100"/>
        <end position="143"/>
    </location>
</feature>
<evidence type="ECO:0000256" key="1">
    <source>
        <dbReference type="ARBA" id="ARBA00022596"/>
    </source>
</evidence>
<dbReference type="PANTHER" id="PTHR36566:SF1">
    <property type="entry name" value="PYRIDINIUM-3,5-BISTHIOCARBOXYLIC ACID MONONUCLEOTIDE NICKEL INSERTION PROTEIN"/>
    <property type="match status" value="1"/>
</dbReference>
<dbReference type="Proteomes" id="UP000178735">
    <property type="component" value="Unassembled WGS sequence"/>
</dbReference>
<protein>
    <recommendedName>
        <fullName evidence="2">Putative nickel insertion protein</fullName>
    </recommendedName>
</protein>
<dbReference type="Gene3D" id="3.30.70.1380">
    <property type="entry name" value="Transcriptional regulatory protein pf0864 domain like"/>
    <property type="match status" value="1"/>
</dbReference>
<dbReference type="GO" id="GO:0016151">
    <property type="term" value="F:nickel cation binding"/>
    <property type="evidence" value="ECO:0007669"/>
    <property type="project" value="UniProtKB-UniRule"/>
</dbReference>
<sequence>MKVLYFDCFSGMSGDMTIGAFLDAGVDYEYLKNELAKLNLKGYSLKSERVTKNGLAATKFNVMDEDGNVFGHAPLFAHCRKTHVHGLIESGVDDGNQCGGHDHEHNHDRHVHDRDHDHDHEHNHSHDHDHEHGHGHVHGEEHDHPHVRVEEHTHRGLNEIKNIINLSALNNNVKKLSIKIFRNIAEAESKMHNMDIEKVHFHEVGAIDSIIDIVGTAICVDRMGIDKCFVSKIPVSFSFIQTSHGRWPNPAPASLELLKNFTLTKSGVGKELVTPTGAAIIKTLCEPAECDPPDFVLDKIGYGAGYHDFEHPNVLRIMIGEKKKSEKPAATNCPVAGAALALGCESDEIDLLTANIDDMAPEYFDSLIDELMAAGALDVSLAHILMKKGRPAFELTVMSAVELTSKIAEIVFKLTTTIGLRVQRVPRLVLKRSAAIYRSPAGETVPVKISYLKGDALRVKPEYDKLKKFAAKNNISVEEARRIVLEEFPGGVPRS</sequence>
<dbReference type="EMBL" id="MGFH01000250">
    <property type="protein sequence ID" value="OGM00813.1"/>
    <property type="molecule type" value="Genomic_DNA"/>
</dbReference>
<dbReference type="HAMAP" id="MF_01074">
    <property type="entry name" value="LarC"/>
    <property type="match status" value="1"/>
</dbReference>
<dbReference type="InterPro" id="IPR002822">
    <property type="entry name" value="Ni_insertion"/>
</dbReference>
<keyword evidence="2" id="KW-0456">Lyase</keyword>
<feature type="region of interest" description="Disordered" evidence="3">
    <location>
        <begin position="95"/>
        <end position="143"/>
    </location>
</feature>
<dbReference type="Pfam" id="PF01969">
    <property type="entry name" value="Ni_insertion"/>
    <property type="match status" value="1"/>
</dbReference>
<evidence type="ECO:0000256" key="2">
    <source>
        <dbReference type="HAMAP-Rule" id="MF_01074"/>
    </source>
</evidence>
<dbReference type="GO" id="GO:0016829">
    <property type="term" value="F:lyase activity"/>
    <property type="evidence" value="ECO:0007669"/>
    <property type="project" value="UniProtKB-UniRule"/>
</dbReference>
<comment type="caution">
    <text evidence="4">The sequence shown here is derived from an EMBL/GenBank/DDBJ whole genome shotgun (WGS) entry which is preliminary data.</text>
</comment>
<organism evidence="4 5">
    <name type="scientific">Candidatus Wallbacteria bacterium GWC2_49_35</name>
    <dbReference type="NCBI Taxonomy" id="1817813"/>
    <lineage>
        <taxon>Bacteria</taxon>
        <taxon>Candidatus Walliibacteriota</taxon>
    </lineage>
</organism>
<dbReference type="STRING" id="1817813.A2008_11910"/>
<reference evidence="4 5" key="1">
    <citation type="journal article" date="2016" name="Nat. Commun.">
        <title>Thousands of microbial genomes shed light on interconnected biogeochemical processes in an aquifer system.</title>
        <authorList>
            <person name="Anantharaman K."/>
            <person name="Brown C.T."/>
            <person name="Hug L.A."/>
            <person name="Sharon I."/>
            <person name="Castelle C.J."/>
            <person name="Probst A.J."/>
            <person name="Thomas B.C."/>
            <person name="Singh A."/>
            <person name="Wilkins M.J."/>
            <person name="Karaoz U."/>
            <person name="Brodie E.L."/>
            <person name="Williams K.H."/>
            <person name="Hubbard S.S."/>
            <person name="Banfield J.F."/>
        </authorList>
    </citation>
    <scope>NUCLEOTIDE SEQUENCE [LARGE SCALE GENOMIC DNA]</scope>
</reference>
<dbReference type="AlphaFoldDB" id="A0A1F7WDD9"/>